<keyword evidence="2" id="KW-1003">Cell membrane</keyword>
<gene>
    <name evidence="8" type="ORF">COY52_07120</name>
</gene>
<evidence type="ECO:0000256" key="3">
    <source>
        <dbReference type="ARBA" id="ARBA00022692"/>
    </source>
</evidence>
<keyword evidence="3 6" id="KW-0812">Transmembrane</keyword>
<organism evidence="8 9">
    <name type="scientific">Candidatus Desantisbacteria bacterium CG_4_10_14_0_8_um_filter_48_22</name>
    <dbReference type="NCBI Taxonomy" id="1974543"/>
    <lineage>
        <taxon>Bacteria</taxon>
        <taxon>Candidatus Desantisiibacteriota</taxon>
    </lineage>
</organism>
<name>A0A2M7SA32_9BACT</name>
<keyword evidence="5 6" id="KW-0472">Membrane</keyword>
<evidence type="ECO:0000313" key="9">
    <source>
        <dbReference type="Proteomes" id="UP000229307"/>
    </source>
</evidence>
<comment type="caution">
    <text evidence="8">The sequence shown here is derived from an EMBL/GenBank/DDBJ whole genome shotgun (WGS) entry which is preliminary data.</text>
</comment>
<proteinExistence type="predicted"/>
<sequence length="188" mass="20890">MESASDVKYAGFWIRFLASILDWLVFMGASAVIQFLMTGKMTSEIPDLSGLVESTSNYALIFKALYEAFLPVMKVFYVTMFVNIAYSVVLTGKFGATLGKMAVGIKVVKEDLQPVGFGKAVVREFLVKDLLYVVLFFISWLGYLWVAWDPKKQGWHDKIARTVVIKEPKEVPPVPNQPQGSGPGQAPV</sequence>
<protein>
    <recommendedName>
        <fullName evidence="7">RDD domain-containing protein</fullName>
    </recommendedName>
</protein>
<evidence type="ECO:0000259" key="7">
    <source>
        <dbReference type="Pfam" id="PF06271"/>
    </source>
</evidence>
<dbReference type="PANTHER" id="PTHR36115:SF4">
    <property type="entry name" value="MEMBRANE PROTEIN"/>
    <property type="match status" value="1"/>
</dbReference>
<evidence type="ECO:0000256" key="5">
    <source>
        <dbReference type="ARBA" id="ARBA00023136"/>
    </source>
</evidence>
<accession>A0A2M7SA32</accession>
<reference evidence="9" key="1">
    <citation type="submission" date="2017-09" db="EMBL/GenBank/DDBJ databases">
        <title>Depth-based differentiation of microbial function through sediment-hosted aquifers and enrichment of novel symbionts in the deep terrestrial subsurface.</title>
        <authorList>
            <person name="Probst A.J."/>
            <person name="Ladd B."/>
            <person name="Jarett J.K."/>
            <person name="Geller-Mcgrath D.E."/>
            <person name="Sieber C.M.K."/>
            <person name="Emerson J.B."/>
            <person name="Anantharaman K."/>
            <person name="Thomas B.C."/>
            <person name="Malmstrom R."/>
            <person name="Stieglmeier M."/>
            <person name="Klingl A."/>
            <person name="Woyke T."/>
            <person name="Ryan C.M."/>
            <person name="Banfield J.F."/>
        </authorList>
    </citation>
    <scope>NUCLEOTIDE SEQUENCE [LARGE SCALE GENOMIC DNA]</scope>
</reference>
<comment type="subcellular location">
    <subcellularLocation>
        <location evidence="1">Cell membrane</location>
        <topology evidence="1">Multi-pass membrane protein</topology>
    </subcellularLocation>
</comment>
<feature type="transmembrane region" description="Helical" evidence="6">
    <location>
        <begin position="75"/>
        <end position="96"/>
    </location>
</feature>
<dbReference type="Pfam" id="PF06271">
    <property type="entry name" value="RDD"/>
    <property type="match status" value="1"/>
</dbReference>
<feature type="transmembrane region" description="Helical" evidence="6">
    <location>
        <begin position="130"/>
        <end position="148"/>
    </location>
</feature>
<evidence type="ECO:0000256" key="1">
    <source>
        <dbReference type="ARBA" id="ARBA00004651"/>
    </source>
</evidence>
<feature type="transmembrane region" description="Helical" evidence="6">
    <location>
        <begin position="12"/>
        <end position="37"/>
    </location>
</feature>
<keyword evidence="4 6" id="KW-1133">Transmembrane helix</keyword>
<dbReference type="InterPro" id="IPR010432">
    <property type="entry name" value="RDD"/>
</dbReference>
<feature type="domain" description="RDD" evidence="7">
    <location>
        <begin position="9"/>
        <end position="160"/>
    </location>
</feature>
<dbReference type="GO" id="GO:0005886">
    <property type="term" value="C:plasma membrane"/>
    <property type="evidence" value="ECO:0007669"/>
    <property type="project" value="UniProtKB-SubCell"/>
</dbReference>
<dbReference type="AlphaFoldDB" id="A0A2M7SA32"/>
<evidence type="ECO:0000256" key="6">
    <source>
        <dbReference type="SAM" id="Phobius"/>
    </source>
</evidence>
<evidence type="ECO:0000256" key="4">
    <source>
        <dbReference type="ARBA" id="ARBA00022989"/>
    </source>
</evidence>
<evidence type="ECO:0000313" key="8">
    <source>
        <dbReference type="EMBL" id="PIZ16407.1"/>
    </source>
</evidence>
<dbReference type="EMBL" id="PFMR01000189">
    <property type="protein sequence ID" value="PIZ16407.1"/>
    <property type="molecule type" value="Genomic_DNA"/>
</dbReference>
<dbReference type="PANTHER" id="PTHR36115">
    <property type="entry name" value="PROLINE-RICH ANTIGEN HOMOLOG-RELATED"/>
    <property type="match status" value="1"/>
</dbReference>
<dbReference type="Proteomes" id="UP000229307">
    <property type="component" value="Unassembled WGS sequence"/>
</dbReference>
<evidence type="ECO:0000256" key="2">
    <source>
        <dbReference type="ARBA" id="ARBA00022475"/>
    </source>
</evidence>
<dbReference type="InterPro" id="IPR051791">
    <property type="entry name" value="Pra-immunoreactive"/>
</dbReference>